<dbReference type="STRING" id="6573.A0A210QX37"/>
<feature type="transmembrane region" description="Helical" evidence="9">
    <location>
        <begin position="140"/>
        <end position="158"/>
    </location>
</feature>
<keyword evidence="4 9" id="KW-1133">Transmembrane helix</keyword>
<evidence type="ECO:0000256" key="5">
    <source>
        <dbReference type="ARBA" id="ARBA00023040"/>
    </source>
</evidence>
<comment type="caution">
    <text evidence="11">The sequence shown here is derived from an EMBL/GenBank/DDBJ whole genome shotgun (WGS) entry which is preliminary data.</text>
</comment>
<dbReference type="InterPro" id="IPR017452">
    <property type="entry name" value="GPCR_Rhodpsn_7TM"/>
</dbReference>
<protein>
    <submittedName>
        <fullName evidence="11">Dopamine D2-like receptor</fullName>
    </submittedName>
</protein>
<evidence type="ECO:0000256" key="9">
    <source>
        <dbReference type="SAM" id="Phobius"/>
    </source>
</evidence>
<dbReference type="InterPro" id="IPR050569">
    <property type="entry name" value="TAAR"/>
</dbReference>
<keyword evidence="12" id="KW-1185">Reference proteome</keyword>
<feature type="domain" description="G-protein coupled receptors family 1 profile" evidence="10">
    <location>
        <begin position="35"/>
        <end position="245"/>
    </location>
</feature>
<accession>A0A210QX37</accession>
<dbReference type="SUPFAM" id="SSF81321">
    <property type="entry name" value="Family A G protein-coupled receptor-like"/>
    <property type="match status" value="1"/>
</dbReference>
<evidence type="ECO:0000256" key="6">
    <source>
        <dbReference type="ARBA" id="ARBA00023136"/>
    </source>
</evidence>
<keyword evidence="8" id="KW-0807">Transducer</keyword>
<keyword evidence="5" id="KW-0297">G-protein coupled receptor</keyword>
<dbReference type="Proteomes" id="UP000242188">
    <property type="component" value="Unassembled WGS sequence"/>
</dbReference>
<name>A0A210QX37_MIZYE</name>
<dbReference type="PANTHER" id="PTHR24249">
    <property type="entry name" value="HISTAMINE RECEPTOR-RELATED G-PROTEIN COUPLED RECEPTOR"/>
    <property type="match status" value="1"/>
</dbReference>
<feature type="transmembrane region" description="Helical" evidence="9">
    <location>
        <begin position="55"/>
        <end position="74"/>
    </location>
</feature>
<evidence type="ECO:0000256" key="1">
    <source>
        <dbReference type="ARBA" id="ARBA00004651"/>
    </source>
</evidence>
<reference evidence="11 12" key="1">
    <citation type="journal article" date="2017" name="Nat. Ecol. Evol.">
        <title>Scallop genome provides insights into evolution of bilaterian karyotype and development.</title>
        <authorList>
            <person name="Wang S."/>
            <person name="Zhang J."/>
            <person name="Jiao W."/>
            <person name="Li J."/>
            <person name="Xun X."/>
            <person name="Sun Y."/>
            <person name="Guo X."/>
            <person name="Huan P."/>
            <person name="Dong B."/>
            <person name="Zhang L."/>
            <person name="Hu X."/>
            <person name="Sun X."/>
            <person name="Wang J."/>
            <person name="Zhao C."/>
            <person name="Wang Y."/>
            <person name="Wang D."/>
            <person name="Huang X."/>
            <person name="Wang R."/>
            <person name="Lv J."/>
            <person name="Li Y."/>
            <person name="Zhang Z."/>
            <person name="Liu B."/>
            <person name="Lu W."/>
            <person name="Hui Y."/>
            <person name="Liang J."/>
            <person name="Zhou Z."/>
            <person name="Hou R."/>
            <person name="Li X."/>
            <person name="Liu Y."/>
            <person name="Li H."/>
            <person name="Ning X."/>
            <person name="Lin Y."/>
            <person name="Zhao L."/>
            <person name="Xing Q."/>
            <person name="Dou J."/>
            <person name="Li Y."/>
            <person name="Mao J."/>
            <person name="Guo H."/>
            <person name="Dou H."/>
            <person name="Li T."/>
            <person name="Mu C."/>
            <person name="Jiang W."/>
            <person name="Fu Q."/>
            <person name="Fu X."/>
            <person name="Miao Y."/>
            <person name="Liu J."/>
            <person name="Yu Q."/>
            <person name="Li R."/>
            <person name="Liao H."/>
            <person name="Li X."/>
            <person name="Kong Y."/>
            <person name="Jiang Z."/>
            <person name="Chourrout D."/>
            <person name="Li R."/>
            <person name="Bao Z."/>
        </authorList>
    </citation>
    <scope>NUCLEOTIDE SEQUENCE [LARGE SCALE GENOMIC DNA]</scope>
    <source>
        <strain evidence="11 12">PY_sf001</strain>
    </source>
</reference>
<dbReference type="OrthoDB" id="6085995at2759"/>
<evidence type="ECO:0000256" key="7">
    <source>
        <dbReference type="ARBA" id="ARBA00023170"/>
    </source>
</evidence>
<feature type="transmembrane region" description="Helical" evidence="9">
    <location>
        <begin position="184"/>
        <end position="205"/>
    </location>
</feature>
<dbReference type="GO" id="GO:0005886">
    <property type="term" value="C:plasma membrane"/>
    <property type="evidence" value="ECO:0007669"/>
    <property type="project" value="UniProtKB-SubCell"/>
</dbReference>
<comment type="subcellular location">
    <subcellularLocation>
        <location evidence="1">Cell membrane</location>
        <topology evidence="1">Multi-pass membrane protein</topology>
    </subcellularLocation>
</comment>
<dbReference type="GO" id="GO:0004930">
    <property type="term" value="F:G protein-coupled receptor activity"/>
    <property type="evidence" value="ECO:0007669"/>
    <property type="project" value="UniProtKB-KW"/>
</dbReference>
<evidence type="ECO:0000259" key="10">
    <source>
        <dbReference type="PROSITE" id="PS50262"/>
    </source>
</evidence>
<keyword evidence="6 9" id="KW-0472">Membrane</keyword>
<dbReference type="AlphaFoldDB" id="A0A210QX37"/>
<keyword evidence="2" id="KW-1003">Cell membrane</keyword>
<keyword evidence="3 9" id="KW-0812">Transmembrane</keyword>
<dbReference type="InterPro" id="IPR000276">
    <property type="entry name" value="GPCR_Rhodpsn"/>
</dbReference>
<feature type="transmembrane region" description="Helical" evidence="9">
    <location>
        <begin position="20"/>
        <end position="43"/>
    </location>
</feature>
<evidence type="ECO:0000256" key="3">
    <source>
        <dbReference type="ARBA" id="ARBA00022692"/>
    </source>
</evidence>
<evidence type="ECO:0000256" key="4">
    <source>
        <dbReference type="ARBA" id="ARBA00022989"/>
    </source>
</evidence>
<organism evidence="11 12">
    <name type="scientific">Mizuhopecten yessoensis</name>
    <name type="common">Japanese scallop</name>
    <name type="synonym">Patinopecten yessoensis</name>
    <dbReference type="NCBI Taxonomy" id="6573"/>
    <lineage>
        <taxon>Eukaryota</taxon>
        <taxon>Metazoa</taxon>
        <taxon>Spiralia</taxon>
        <taxon>Lophotrochozoa</taxon>
        <taxon>Mollusca</taxon>
        <taxon>Bivalvia</taxon>
        <taxon>Autobranchia</taxon>
        <taxon>Pteriomorphia</taxon>
        <taxon>Pectinida</taxon>
        <taxon>Pectinoidea</taxon>
        <taxon>Pectinidae</taxon>
        <taxon>Mizuhopecten</taxon>
    </lineage>
</organism>
<proteinExistence type="predicted"/>
<dbReference type="EMBL" id="NEDP02001389">
    <property type="protein sequence ID" value="OWF53320.1"/>
    <property type="molecule type" value="Genomic_DNA"/>
</dbReference>
<evidence type="ECO:0000256" key="8">
    <source>
        <dbReference type="ARBA" id="ARBA00023224"/>
    </source>
</evidence>
<evidence type="ECO:0000256" key="2">
    <source>
        <dbReference type="ARBA" id="ARBA00022475"/>
    </source>
</evidence>
<evidence type="ECO:0000313" key="11">
    <source>
        <dbReference type="EMBL" id="OWF53320.1"/>
    </source>
</evidence>
<sequence length="295" mass="33350">MSGNLSENPFGETSFGYLVFYMSVFFFVTLITVGGNCIIIVTVLRHRDLQQPCNYMIASLAASDLIFGLIYPIYNIGHICDNSVSRFLEFRAGVCEGLITAIQWIEMNSAYHLVAITVNRYIAIVRPLKYHVYLNSRRVIVTLCAIWLTTLATSTAIYSPGDYVGQDKAKACRYELVFTETQSIVMAVLSGVIPLSVMVVLYTIIARIARKHIRDIAASCGSDSLRLGKQHVLRREMRSTLTTFVTDSGIHKQRHQYFHLCRAYPSIPEVRSEGHQTIVFSLFQDTVRCFSRSVY</sequence>
<evidence type="ECO:0000313" key="12">
    <source>
        <dbReference type="Proteomes" id="UP000242188"/>
    </source>
</evidence>
<keyword evidence="7 11" id="KW-0675">Receptor</keyword>
<dbReference type="Pfam" id="PF00001">
    <property type="entry name" value="7tm_1"/>
    <property type="match status" value="1"/>
</dbReference>
<dbReference type="Gene3D" id="1.20.1070.10">
    <property type="entry name" value="Rhodopsin 7-helix transmembrane proteins"/>
    <property type="match status" value="1"/>
</dbReference>
<gene>
    <name evidence="11" type="ORF">KP79_PYT05363</name>
</gene>
<dbReference type="PROSITE" id="PS50262">
    <property type="entry name" value="G_PROTEIN_RECEP_F1_2"/>
    <property type="match status" value="1"/>
</dbReference>
<dbReference type="PRINTS" id="PR00237">
    <property type="entry name" value="GPCRRHODOPSN"/>
</dbReference>